<name>A0A0A7PJJ1_9SPHN</name>
<dbReference type="InterPro" id="IPR025534">
    <property type="entry name" value="DUF4420"/>
</dbReference>
<dbReference type="KEGG" id="sphk:SKP52_16945"/>
<evidence type="ECO:0000313" key="2">
    <source>
        <dbReference type="Proteomes" id="UP000030907"/>
    </source>
</evidence>
<proteinExistence type="predicted"/>
<dbReference type="Proteomes" id="UP000030907">
    <property type="component" value="Chromosome"/>
</dbReference>
<protein>
    <recommendedName>
        <fullName evidence="3">PD-(D/E)XK motif protein</fullName>
    </recommendedName>
</protein>
<reference evidence="1 2" key="1">
    <citation type="journal article" date="2015" name="Int. J. Syst. Evol. Microbiol.">
        <title>Description of Sphingopyxis fribergensis sp. nov. - a soil bacterium with the ability to degrade styrene and phenylacetic acid.</title>
        <authorList>
            <person name="Oelschlagel M."/>
            <person name="Ruckert C."/>
            <person name="Kalinowski J."/>
            <person name="Schmidt G."/>
            <person name="Schlomann M."/>
            <person name="Tischler D."/>
        </authorList>
    </citation>
    <scope>NUCLEOTIDE SEQUENCE [LARGE SCALE GENOMIC DNA]</scope>
    <source>
        <strain evidence="1 2">Kp5.2</strain>
    </source>
</reference>
<dbReference type="OrthoDB" id="7375322at2"/>
<evidence type="ECO:0000313" key="1">
    <source>
        <dbReference type="EMBL" id="AJA10261.1"/>
    </source>
</evidence>
<keyword evidence="2" id="KW-1185">Reference proteome</keyword>
<sequence length="343" mass="38059">MTWKRKKWGATMSADDPWTGLEPPASADIINAKRVDGKHPWNFFWARSVDRKCLLILRCLTASAPKGKLPKLKGIEVAQSEPDTGGSTTVSLKLTDNQHRDIFYRLCLDIVQATSVAKSEIEAGETFLARTWRWHHLLRGGSDRRLSAEEQKGLIGELFVLERHLIPVFGPADATAAWVGPTGSPKDFECGRVSIEAKARRGAARPYVAISSEFQLDAGGCDALFLYVVELDTAPEDASAAFTITDVARRIAERIAADAPSVTERFEGQLVAAGFSWDDDYSSFRWMSGPHRFLHVGENFPCITPAAFASGVERVRYDLSLVDCEPFRVDDEIVRGRMESVRQ</sequence>
<dbReference type="AlphaFoldDB" id="A0A0A7PJJ1"/>
<dbReference type="EMBL" id="CP009122">
    <property type="protein sequence ID" value="AJA10261.1"/>
    <property type="molecule type" value="Genomic_DNA"/>
</dbReference>
<accession>A0A0A7PJJ1</accession>
<dbReference type="STRING" id="1515612.SKP52_16945"/>
<dbReference type="HOGENOM" id="CLU_069764_0_1_5"/>
<organism evidence="1 2">
    <name type="scientific">Sphingopyxis fribergensis</name>
    <dbReference type="NCBI Taxonomy" id="1515612"/>
    <lineage>
        <taxon>Bacteria</taxon>
        <taxon>Pseudomonadati</taxon>
        <taxon>Pseudomonadota</taxon>
        <taxon>Alphaproteobacteria</taxon>
        <taxon>Sphingomonadales</taxon>
        <taxon>Sphingomonadaceae</taxon>
        <taxon>Sphingopyxis</taxon>
    </lineage>
</organism>
<dbReference type="Pfam" id="PF14390">
    <property type="entry name" value="DUF4420"/>
    <property type="match status" value="1"/>
</dbReference>
<gene>
    <name evidence="1" type="ORF">SKP52_16945</name>
</gene>
<evidence type="ECO:0008006" key="3">
    <source>
        <dbReference type="Google" id="ProtNLM"/>
    </source>
</evidence>